<evidence type="ECO:0000313" key="1">
    <source>
        <dbReference type="EMBL" id="MXU84542.1"/>
    </source>
</evidence>
<dbReference type="AlphaFoldDB" id="A0A6B0TWY0"/>
<sequence>MHRRMLIVRPGVALGVTTGCRGFSTDRYFIKKLLSSERFNGKMVAGGALGYMELYGDRNRKLAKMGPIFPLNFSKNHMAFE</sequence>
<dbReference type="EMBL" id="GIFC01002459">
    <property type="protein sequence ID" value="MXU84542.1"/>
    <property type="molecule type" value="Transcribed_RNA"/>
</dbReference>
<name>A0A6B0TWY0_IXORI</name>
<organism evidence="1">
    <name type="scientific">Ixodes ricinus</name>
    <name type="common">Common tick</name>
    <name type="synonym">Acarus ricinus</name>
    <dbReference type="NCBI Taxonomy" id="34613"/>
    <lineage>
        <taxon>Eukaryota</taxon>
        <taxon>Metazoa</taxon>
        <taxon>Ecdysozoa</taxon>
        <taxon>Arthropoda</taxon>
        <taxon>Chelicerata</taxon>
        <taxon>Arachnida</taxon>
        <taxon>Acari</taxon>
        <taxon>Parasitiformes</taxon>
        <taxon>Ixodida</taxon>
        <taxon>Ixodoidea</taxon>
        <taxon>Ixodidae</taxon>
        <taxon>Ixodinae</taxon>
        <taxon>Ixodes</taxon>
    </lineage>
</organism>
<protein>
    <submittedName>
        <fullName evidence="1">Putative secreted protein</fullName>
    </submittedName>
</protein>
<accession>A0A6B0TWY0</accession>
<dbReference type="PROSITE" id="PS51257">
    <property type="entry name" value="PROKAR_LIPOPROTEIN"/>
    <property type="match status" value="1"/>
</dbReference>
<proteinExistence type="predicted"/>
<reference evidence="1" key="1">
    <citation type="submission" date="2019-12" db="EMBL/GenBank/DDBJ databases">
        <title>An insight into the sialome of adult female Ixodes ricinus ticks feeding for 6 days.</title>
        <authorList>
            <person name="Perner J."/>
            <person name="Ribeiro J.M.C."/>
        </authorList>
    </citation>
    <scope>NUCLEOTIDE SEQUENCE</scope>
    <source>
        <strain evidence="1">Semi-engorged</strain>
        <tissue evidence="1">Salivary glands</tissue>
    </source>
</reference>